<name>A0A4Y1WPG6_9BACT</name>
<dbReference type="AlphaFoldDB" id="A0A4Y1WPG6"/>
<protein>
    <recommendedName>
        <fullName evidence="3">LamG-like jellyroll fold domain-containing protein</fullName>
    </recommendedName>
</protein>
<reference evidence="2" key="1">
    <citation type="submission" date="2019-06" db="EMBL/GenBank/DDBJ databases">
        <title>Alistipes onderdonkii subsp. vulgaris subsp. nov., Alistipes dispar sp. nov. and Alistipes communis sp. nov., isolated from human faeces, and creation of Alistipes onderdonkii subsp. onderdonkii subsp. nov.</title>
        <authorList>
            <person name="Sakamoto M."/>
            <person name="Ikeyama N."/>
            <person name="Ogata Y."/>
            <person name="Suda W."/>
            <person name="Iino T."/>
            <person name="Hattori M."/>
            <person name="Ohkuma M."/>
        </authorList>
    </citation>
    <scope>NUCLEOTIDE SEQUENCE [LARGE SCALE GENOMIC DNA]</scope>
    <source>
        <strain evidence="2">5CBH24</strain>
    </source>
</reference>
<accession>A0A4Y1WPG6</accession>
<dbReference type="GeneID" id="78341037"/>
<proteinExistence type="predicted"/>
<dbReference type="OrthoDB" id="1281073at2"/>
<dbReference type="RefSeq" id="WP_141411979.1">
    <property type="nucleotide sequence ID" value="NZ_AP019735.1"/>
</dbReference>
<dbReference type="GO" id="GO:0004553">
    <property type="term" value="F:hydrolase activity, hydrolyzing O-glycosyl compounds"/>
    <property type="evidence" value="ECO:0007669"/>
    <property type="project" value="UniProtKB-ARBA"/>
</dbReference>
<dbReference type="Proteomes" id="UP000318946">
    <property type="component" value="Chromosome"/>
</dbReference>
<evidence type="ECO:0008006" key="3">
    <source>
        <dbReference type="Google" id="ProtNLM"/>
    </source>
</evidence>
<dbReference type="Pfam" id="PF13385">
    <property type="entry name" value="Laminin_G_3"/>
    <property type="match status" value="1"/>
</dbReference>
<dbReference type="InterPro" id="IPR013320">
    <property type="entry name" value="ConA-like_dom_sf"/>
</dbReference>
<dbReference type="EMBL" id="AP019735">
    <property type="protein sequence ID" value="BBL03000.1"/>
    <property type="molecule type" value="Genomic_DNA"/>
</dbReference>
<gene>
    <name evidence="1" type="ORF">A5CBH24_03130</name>
</gene>
<sequence>MANYKIKDLQQAQTLNGAVALEIQDGDSMSTFATLDQIAEFLGNTTPVVLLTKAGPIDDSYLPDMSASEIAAAYDRIVADPIHTVPVVRIPDNGGQYLVPSGYGVHADTKAVIGYYASQTYVLPSSLTLTSETFTLSRLPYTASSMEWADLLNNTALPSGYLGIDSDSTSEEISAAVGGVDAFRKLCSKLLGRNCIVVVSTDPAAANRSASIPVIVDVNRSVGLPLKITLEIEYISSGKYIALTITESGGTFSATRTSVSVSDIPVALAGKADLDPATGFVESSQIAPLEGRQTGVNTSDGYFSSDAPALLFEGDRTHEICFTTGDDVTTDQRLFTTARGSQSNVQLFVSNGSMYAYIGSQLMNAGRVSPETSYHVLLSVDVANTTGKVYVNGVLTNQTSVFPNYQNANVYIVGRLTSAYIFKGIVRFHRIFNYALTASEVATLWNGGEPERYMLPLSGEMRTGLVAEYIAAGLLADKWRDTSGAGLDLPYVPTATGGTAELSYQSVPNQGEIVIDSGIFFTDIAEGTANKRIDVPRGYVALAVAVYNYNASALTNVTVQNWTDERAFIYGATVYNARAVYSVSAAGNKSVYNGTGITIDPTVQYLKVMATGNTTSGGMRVRVICKYLGV</sequence>
<organism evidence="1 2">
    <name type="scientific">Alistipes communis</name>
    <dbReference type="NCBI Taxonomy" id="2585118"/>
    <lineage>
        <taxon>Bacteria</taxon>
        <taxon>Pseudomonadati</taxon>
        <taxon>Bacteroidota</taxon>
        <taxon>Bacteroidia</taxon>
        <taxon>Bacteroidales</taxon>
        <taxon>Rikenellaceae</taxon>
        <taxon>Alistipes</taxon>
    </lineage>
</organism>
<evidence type="ECO:0000313" key="1">
    <source>
        <dbReference type="EMBL" id="BBL03000.1"/>
    </source>
</evidence>
<dbReference type="SUPFAM" id="SSF49899">
    <property type="entry name" value="Concanavalin A-like lectins/glucanases"/>
    <property type="match status" value="1"/>
</dbReference>
<dbReference type="GO" id="GO:0005975">
    <property type="term" value="P:carbohydrate metabolic process"/>
    <property type="evidence" value="ECO:0007669"/>
    <property type="project" value="UniProtKB-ARBA"/>
</dbReference>
<dbReference type="KEGG" id="acou:A5CBH24_03130"/>
<keyword evidence="2" id="KW-1185">Reference proteome</keyword>
<evidence type="ECO:0000313" key="2">
    <source>
        <dbReference type="Proteomes" id="UP000318946"/>
    </source>
</evidence>
<dbReference type="Gene3D" id="2.60.120.200">
    <property type="match status" value="1"/>
</dbReference>